<comment type="caution">
    <text evidence="3">The sequence shown here is derived from an EMBL/GenBank/DDBJ whole genome shotgun (WGS) entry which is preliminary data.</text>
</comment>
<evidence type="ECO:0008006" key="5">
    <source>
        <dbReference type="Google" id="ProtNLM"/>
    </source>
</evidence>
<evidence type="ECO:0000313" key="3">
    <source>
        <dbReference type="EMBL" id="MFD1399590.1"/>
    </source>
</evidence>
<sequence length="327" mass="35636">MKKYWGKFVEGIQSEIGVLIATLVFPPLGIFLVWKTKRFSKEYRIVFTVLAVLVFVVQFSTVASSSTTASELTQLTDKYNHLSKQNKKHLKQYQVASSDYSALSDKYDSYHQKMKPYEALSEADAKKRQADADAADKVTSAIEGLPTVDTLASKDEGALKAARTMYNALTASQKELVDATTLTELEQALPGVKKKEAEDAAAAKAQAAAEAAAKAKAAEEERKGYETGITYSQLARTPDSYVGKKVKFSGEVAQVMEDGDTVQARLAVNGDYDNMLLCEWSTSTVSSRVLEDDQITIYGLSEGLITYESTLGGDITIPSVSVDKIGQ</sequence>
<dbReference type="Proteomes" id="UP001597199">
    <property type="component" value="Unassembled WGS sequence"/>
</dbReference>
<dbReference type="RefSeq" id="WP_204119314.1">
    <property type="nucleotide sequence ID" value="NZ_BOLV01000013.1"/>
</dbReference>
<gene>
    <name evidence="3" type="ORF">ACFQ41_09760</name>
</gene>
<feature type="transmembrane region" description="Helical" evidence="2">
    <location>
        <begin position="12"/>
        <end position="33"/>
    </location>
</feature>
<keyword evidence="2" id="KW-1133">Transmembrane helix</keyword>
<feature type="coiled-coil region" evidence="1">
    <location>
        <begin position="201"/>
        <end position="228"/>
    </location>
</feature>
<dbReference type="EMBL" id="JBHTOA010000034">
    <property type="protein sequence ID" value="MFD1399590.1"/>
    <property type="molecule type" value="Genomic_DNA"/>
</dbReference>
<organism evidence="3 4">
    <name type="scientific">Lacticaseibacillus suilingensis</name>
    <dbReference type="NCBI Taxonomy" id="2799577"/>
    <lineage>
        <taxon>Bacteria</taxon>
        <taxon>Bacillati</taxon>
        <taxon>Bacillota</taxon>
        <taxon>Bacilli</taxon>
        <taxon>Lactobacillales</taxon>
        <taxon>Lactobacillaceae</taxon>
        <taxon>Lacticaseibacillus</taxon>
    </lineage>
</organism>
<feature type="transmembrane region" description="Helical" evidence="2">
    <location>
        <begin position="45"/>
        <end position="63"/>
    </location>
</feature>
<evidence type="ECO:0000313" key="4">
    <source>
        <dbReference type="Proteomes" id="UP001597199"/>
    </source>
</evidence>
<accession>A0ABW4BGG2</accession>
<evidence type="ECO:0000256" key="2">
    <source>
        <dbReference type="SAM" id="Phobius"/>
    </source>
</evidence>
<keyword evidence="4" id="KW-1185">Reference proteome</keyword>
<proteinExistence type="predicted"/>
<name>A0ABW4BGG2_9LACO</name>
<evidence type="ECO:0000256" key="1">
    <source>
        <dbReference type="SAM" id="Coils"/>
    </source>
</evidence>
<keyword evidence="2" id="KW-0812">Transmembrane</keyword>
<reference evidence="4" key="1">
    <citation type="journal article" date="2019" name="Int. J. Syst. Evol. Microbiol.">
        <title>The Global Catalogue of Microorganisms (GCM) 10K type strain sequencing project: providing services to taxonomists for standard genome sequencing and annotation.</title>
        <authorList>
            <consortium name="The Broad Institute Genomics Platform"/>
            <consortium name="The Broad Institute Genome Sequencing Center for Infectious Disease"/>
            <person name="Wu L."/>
            <person name="Ma J."/>
        </authorList>
    </citation>
    <scope>NUCLEOTIDE SEQUENCE [LARGE SCALE GENOMIC DNA]</scope>
    <source>
        <strain evidence="4">CCM 9110</strain>
    </source>
</reference>
<keyword evidence="1" id="KW-0175">Coiled coil</keyword>
<protein>
    <recommendedName>
        <fullName evidence="5">TcdA-E operon negative regulator</fullName>
    </recommendedName>
</protein>
<keyword evidence="2" id="KW-0472">Membrane</keyword>